<protein>
    <submittedName>
        <fullName evidence="2">MIP34607p1</fullName>
    </submittedName>
</protein>
<dbReference type="AlphaFoldDB" id="H1UUJ9"/>
<name>H1UUJ9_DROME</name>
<reference evidence="2" key="1">
    <citation type="submission" date="2012-01" db="EMBL/GenBank/DDBJ databases">
        <authorList>
            <person name="Carlson J."/>
            <person name="Booth B."/>
            <person name="Frise E."/>
            <person name="Sandler J."/>
            <person name="Wan K."/>
            <person name="Yu C."/>
            <person name="Celniker S."/>
        </authorList>
    </citation>
    <scope>NUCLEOTIDE SEQUENCE</scope>
</reference>
<organism evidence="2">
    <name type="scientific">Drosophila melanogaster</name>
    <name type="common">Fruit fly</name>
    <dbReference type="NCBI Taxonomy" id="7227"/>
    <lineage>
        <taxon>Eukaryota</taxon>
        <taxon>Metazoa</taxon>
        <taxon>Ecdysozoa</taxon>
        <taxon>Arthropoda</taxon>
        <taxon>Hexapoda</taxon>
        <taxon>Insecta</taxon>
        <taxon>Pterygota</taxon>
        <taxon>Neoptera</taxon>
        <taxon>Endopterygota</taxon>
        <taxon>Diptera</taxon>
        <taxon>Brachycera</taxon>
        <taxon>Muscomorpha</taxon>
        <taxon>Ephydroidea</taxon>
        <taxon>Drosophilidae</taxon>
        <taxon>Drosophila</taxon>
        <taxon>Sophophora</taxon>
    </lineage>
</organism>
<dbReference type="EMBL" id="BT133084">
    <property type="protein sequence ID" value="AEX93169.1"/>
    <property type="molecule type" value="mRNA"/>
</dbReference>
<evidence type="ECO:0000256" key="1">
    <source>
        <dbReference type="SAM" id="MobiDB-lite"/>
    </source>
</evidence>
<feature type="region of interest" description="Disordered" evidence="1">
    <location>
        <begin position="17"/>
        <end position="60"/>
    </location>
</feature>
<accession>H1UUJ9</accession>
<proteinExistence type="evidence at transcript level"/>
<evidence type="ECO:0000313" key="2">
    <source>
        <dbReference type="EMBL" id="AEX93169.1"/>
    </source>
</evidence>
<feature type="compositionally biased region" description="Basic and acidic residues" evidence="1">
    <location>
        <begin position="17"/>
        <end position="43"/>
    </location>
</feature>
<sequence>MKLFCNKLRQIYASRRQDRGFEMGEQTKAKTEQHEAKRNETKPTNKQTMKRKTTASKSEKRRVFLHRNLSKALCNKVKNPAAPFPHLQIPPTPLTGLTASALHLYTS</sequence>